<evidence type="ECO:0000313" key="6">
    <source>
        <dbReference type="Proteomes" id="UP000029538"/>
    </source>
</evidence>
<dbReference type="GO" id="GO:0004356">
    <property type="term" value="F:glutamine synthetase activity"/>
    <property type="evidence" value="ECO:0007669"/>
    <property type="project" value="InterPro"/>
</dbReference>
<evidence type="ECO:0000313" key="5">
    <source>
        <dbReference type="EMBL" id="KGF47835.1"/>
    </source>
</evidence>
<dbReference type="Gene3D" id="3.10.20.70">
    <property type="entry name" value="Glutamine synthetase, N-terminal domain"/>
    <property type="match status" value="1"/>
</dbReference>
<dbReference type="InterPro" id="IPR014746">
    <property type="entry name" value="Gln_synth/guanido_kin_cat_dom"/>
</dbReference>
<evidence type="ECO:0000256" key="3">
    <source>
        <dbReference type="RuleBase" id="RU000384"/>
    </source>
</evidence>
<dbReference type="PANTHER" id="PTHR43407">
    <property type="entry name" value="GLUTAMINE SYNTHETASE"/>
    <property type="match status" value="1"/>
</dbReference>
<evidence type="ECO:0000256" key="2">
    <source>
        <dbReference type="PROSITE-ProRule" id="PRU01331"/>
    </source>
</evidence>
<evidence type="ECO:0000256" key="1">
    <source>
        <dbReference type="ARBA" id="ARBA00009897"/>
    </source>
</evidence>
<dbReference type="PROSITE" id="PS51987">
    <property type="entry name" value="GS_CATALYTIC"/>
    <property type="match status" value="1"/>
</dbReference>
<dbReference type="Pfam" id="PF00120">
    <property type="entry name" value="Gln-synt_C"/>
    <property type="match status" value="1"/>
</dbReference>
<dbReference type="Proteomes" id="UP000029538">
    <property type="component" value="Unassembled WGS sequence"/>
</dbReference>
<dbReference type="Gene3D" id="3.30.590.10">
    <property type="entry name" value="Glutamine synthetase/guanido kinase, catalytic domain"/>
    <property type="match status" value="1"/>
</dbReference>
<dbReference type="InterPro" id="IPR008146">
    <property type="entry name" value="Gln_synth_cat_dom"/>
</dbReference>
<accession>A0A096AM44</accession>
<evidence type="ECO:0000259" key="4">
    <source>
        <dbReference type="PROSITE" id="PS51987"/>
    </source>
</evidence>
<dbReference type="PANTHER" id="PTHR43407:SF1">
    <property type="entry name" value="LENGSIN"/>
    <property type="match status" value="1"/>
</dbReference>
<reference evidence="5 6" key="1">
    <citation type="submission" date="2014-07" db="EMBL/GenBank/DDBJ databases">
        <authorList>
            <person name="McCorrison J."/>
            <person name="Sanka R."/>
            <person name="Torralba M."/>
            <person name="Gillis M."/>
            <person name="Haft D.H."/>
            <person name="Methe B."/>
            <person name="Sutton G."/>
            <person name="Nelson K.E."/>
        </authorList>
    </citation>
    <scope>NUCLEOTIDE SEQUENCE [LARGE SCALE GENOMIC DNA]</scope>
    <source>
        <strain evidence="5 6">DNF00882</strain>
    </source>
</reference>
<gene>
    <name evidence="5" type="ORF">HMPREF0654_09685</name>
</gene>
<dbReference type="Pfam" id="PF03951">
    <property type="entry name" value="Gln-synt_N"/>
    <property type="match status" value="1"/>
</dbReference>
<dbReference type="SUPFAM" id="SSF55931">
    <property type="entry name" value="Glutamine synthetase/guanido kinase"/>
    <property type="match status" value="1"/>
</dbReference>
<dbReference type="GO" id="GO:0006542">
    <property type="term" value="P:glutamine biosynthetic process"/>
    <property type="evidence" value="ECO:0007669"/>
    <property type="project" value="InterPro"/>
</dbReference>
<organism evidence="5 6">
    <name type="scientific">Prevotella disiens DNF00882</name>
    <dbReference type="NCBI Taxonomy" id="1401075"/>
    <lineage>
        <taxon>Bacteria</taxon>
        <taxon>Pseudomonadati</taxon>
        <taxon>Bacteroidota</taxon>
        <taxon>Bacteroidia</taxon>
        <taxon>Bacteroidales</taxon>
        <taxon>Prevotellaceae</taxon>
        <taxon>Prevotella</taxon>
    </lineage>
</organism>
<dbReference type="GO" id="GO:0016020">
    <property type="term" value="C:membrane"/>
    <property type="evidence" value="ECO:0007669"/>
    <property type="project" value="TreeGrafter"/>
</dbReference>
<dbReference type="AlphaFoldDB" id="A0A096AM44"/>
<dbReference type="InterPro" id="IPR008147">
    <property type="entry name" value="Gln_synt_N"/>
</dbReference>
<dbReference type="EMBL" id="JRNR01000104">
    <property type="protein sequence ID" value="KGF47835.1"/>
    <property type="molecule type" value="Genomic_DNA"/>
</dbReference>
<dbReference type="GO" id="GO:0019740">
    <property type="term" value="P:nitrogen utilization"/>
    <property type="evidence" value="ECO:0007669"/>
    <property type="project" value="TreeGrafter"/>
</dbReference>
<dbReference type="GO" id="GO:0005737">
    <property type="term" value="C:cytoplasm"/>
    <property type="evidence" value="ECO:0007669"/>
    <property type="project" value="TreeGrafter"/>
</dbReference>
<dbReference type="SUPFAM" id="SSF54368">
    <property type="entry name" value="Glutamine synthetase, N-terminal domain"/>
    <property type="match status" value="1"/>
</dbReference>
<protein>
    <submittedName>
        <fullName evidence="5">Glutamine synthetase</fullName>
    </submittedName>
</protein>
<dbReference type="InterPro" id="IPR036651">
    <property type="entry name" value="Gln_synt_N_sf"/>
</dbReference>
<comment type="caution">
    <text evidence="5">The sequence shown here is derived from an EMBL/GenBank/DDBJ whole genome shotgun (WGS) entry which is preliminary data.</text>
</comment>
<sequence>MECVSFEHSANKLEALLGKDAREFTKEDIVQVVDKLGIEMLNFMYPAGDGRLKTLNFMLHSREYLETILTSGERVDGSSLFSFIAASSSDLYVLPRFATAFINPFEEIPTLCMLCSFFDRDGNPLESSPEHTLTKAMKAFNDVTGMEYHAMGELEYYVIQPDEEVFPAEDQHGYHESSPYAKVNDFRMRCMKLIASCGGKIKYGHSEVGNFVEDGNCYEQNEIEFLPVPANECADQIMVAKWIIRSLGYEEGLDITFAPKITVGKAGSGMHIHMRMMKDGRNMMLHEGKISDEARHMIAGMMDLAPSITAFGNKNPTSYFRLVPHQEAPTNVCWGMSNRSVLVRVPLGWTSGEDMCHKANPLQPHEDRDYTLKQTVEMRSPDGSADIYQLLSGLCVACRHGFQMENALEVADATFADGDIHDSKNAERYAKLAQLPDSCVASADCLEKQRGVYEEFGVFSPAMIDGIIAQLRGFNDKNTRKEVTGNDDAIAELVKKYFHCG</sequence>
<proteinExistence type="inferred from homology"/>
<dbReference type="RefSeq" id="WP_036884358.1">
    <property type="nucleotide sequence ID" value="NZ_JRNR01000104.1"/>
</dbReference>
<comment type="similarity">
    <text evidence="1 2 3">Belongs to the glutamine synthetase family.</text>
</comment>
<feature type="domain" description="GS catalytic" evidence="4">
    <location>
        <begin position="129"/>
        <end position="501"/>
    </location>
</feature>
<dbReference type="SMART" id="SM01230">
    <property type="entry name" value="Gln-synt_C"/>
    <property type="match status" value="1"/>
</dbReference>
<name>A0A096AM44_9BACT</name>